<dbReference type="OrthoDB" id="6990098at2"/>
<dbReference type="KEGG" id="ptv:AA957_03700"/>
<dbReference type="Proteomes" id="UP000036608">
    <property type="component" value="Chromosome"/>
</dbReference>
<protein>
    <submittedName>
        <fullName evidence="1">Uncharacterized protein</fullName>
    </submittedName>
</protein>
<dbReference type="PATRIC" id="fig|200450.3.peg.781"/>
<accession>A0A0H5A2Z9</accession>
<gene>
    <name evidence="1" type="ORF">AA957_03700</name>
</gene>
<reference evidence="1 2" key="1">
    <citation type="journal article" date="2015" name="Genome Announc.">
        <title>Complete Genome Sequence of the Rhizobacterium Pseudomonas trivialis Strain IHBB745 with Multiple Plant Growth-Promoting Activities and Tolerance to Desiccation and Alkalinity.</title>
        <authorList>
            <person name="Gulati A."/>
            <person name="Swarnkar M.K."/>
            <person name="Vyas P."/>
            <person name="Rahi P."/>
            <person name="Thakur R."/>
            <person name="Thakur N."/>
            <person name="Singh A.K."/>
        </authorList>
    </citation>
    <scope>NUCLEOTIDE SEQUENCE [LARGE SCALE GENOMIC DNA]</scope>
    <source>
        <strain evidence="2">745</strain>
    </source>
</reference>
<dbReference type="EMBL" id="CP011507">
    <property type="protein sequence ID" value="AKS05254.1"/>
    <property type="molecule type" value="Genomic_DNA"/>
</dbReference>
<reference evidence="2" key="2">
    <citation type="submission" date="2015-05" db="EMBL/GenBank/DDBJ databases">
        <authorList>
            <person name="Swarnkar M.K."/>
            <person name="Vyas P."/>
            <person name="Rahi P."/>
            <person name="Thakur R."/>
            <person name="Thakur N."/>
            <person name="Singh A.K."/>
            <person name="Gulati A."/>
        </authorList>
    </citation>
    <scope>NUCLEOTIDE SEQUENCE [LARGE SCALE GENOMIC DNA]</scope>
    <source>
        <strain evidence="2">745</strain>
    </source>
</reference>
<dbReference type="RefSeq" id="WP_049708988.1">
    <property type="nucleotide sequence ID" value="NZ_CP011507.1"/>
</dbReference>
<sequence>MSLLHWLFGKPTQDDWERVKDVKSRKTWKVVYGGIGLDAAEVLESAGYKDAIRQVHKLEIDDSWAC</sequence>
<evidence type="ECO:0000313" key="1">
    <source>
        <dbReference type="EMBL" id="AKS05254.1"/>
    </source>
</evidence>
<evidence type="ECO:0000313" key="2">
    <source>
        <dbReference type="Proteomes" id="UP000036608"/>
    </source>
</evidence>
<organism evidence="1 2">
    <name type="scientific">Pseudomonas trivialis</name>
    <dbReference type="NCBI Taxonomy" id="200450"/>
    <lineage>
        <taxon>Bacteria</taxon>
        <taxon>Pseudomonadati</taxon>
        <taxon>Pseudomonadota</taxon>
        <taxon>Gammaproteobacteria</taxon>
        <taxon>Pseudomonadales</taxon>
        <taxon>Pseudomonadaceae</taxon>
        <taxon>Pseudomonas</taxon>
    </lineage>
</organism>
<dbReference type="AlphaFoldDB" id="A0A0H5A2Z9"/>
<proteinExistence type="predicted"/>
<name>A0A0H5A2Z9_9PSED</name>